<accession>A0AAD9YB24</accession>
<dbReference type="GO" id="GO:0008270">
    <property type="term" value="F:zinc ion binding"/>
    <property type="evidence" value="ECO:0007669"/>
    <property type="project" value="InterPro"/>
</dbReference>
<proteinExistence type="predicted"/>
<feature type="domain" description="Xylanolytic transcriptional activator regulatory" evidence="5">
    <location>
        <begin position="284"/>
        <end position="361"/>
    </location>
</feature>
<evidence type="ECO:0000259" key="5">
    <source>
        <dbReference type="SMART" id="SM00906"/>
    </source>
</evidence>
<keyword evidence="1" id="KW-0805">Transcription regulation</keyword>
<feature type="coiled-coil region" evidence="4">
    <location>
        <begin position="43"/>
        <end position="70"/>
    </location>
</feature>
<reference evidence="6" key="1">
    <citation type="submission" date="2023-02" db="EMBL/GenBank/DDBJ databases">
        <title>Colletotrichum kahawae CIFC_Que2 genome sequencing and assembly.</title>
        <authorList>
            <person name="Baroncelli R."/>
        </authorList>
    </citation>
    <scope>NUCLEOTIDE SEQUENCE</scope>
    <source>
        <strain evidence="6">CIFC_Que2</strain>
    </source>
</reference>
<keyword evidence="3" id="KW-0539">Nucleus</keyword>
<protein>
    <submittedName>
        <fullName evidence="6">C6 zinc finger domain-containing protein</fullName>
    </submittedName>
</protein>
<name>A0AAD9YB24_COLKA</name>
<evidence type="ECO:0000256" key="1">
    <source>
        <dbReference type="ARBA" id="ARBA00023015"/>
    </source>
</evidence>
<dbReference type="PANTHER" id="PTHR47840:SF1">
    <property type="entry name" value="ZN(II)2CYS6 TRANSCRIPTION FACTOR (EUROFUNG)"/>
    <property type="match status" value="1"/>
</dbReference>
<dbReference type="InterPro" id="IPR007219">
    <property type="entry name" value="XnlR_reg_dom"/>
</dbReference>
<dbReference type="SMART" id="SM00906">
    <property type="entry name" value="Fungal_trans"/>
    <property type="match status" value="1"/>
</dbReference>
<evidence type="ECO:0000256" key="4">
    <source>
        <dbReference type="SAM" id="Coils"/>
    </source>
</evidence>
<dbReference type="GO" id="GO:0006351">
    <property type="term" value="P:DNA-templated transcription"/>
    <property type="evidence" value="ECO:0007669"/>
    <property type="project" value="InterPro"/>
</dbReference>
<dbReference type="PANTHER" id="PTHR47840">
    <property type="entry name" value="ZN(II)2CYS6 TRANSCRIPTION FACTOR (EUROFUNG)-RELATED"/>
    <property type="match status" value="1"/>
</dbReference>
<evidence type="ECO:0000313" key="6">
    <source>
        <dbReference type="EMBL" id="KAK2752673.1"/>
    </source>
</evidence>
<keyword evidence="2" id="KW-0804">Transcription</keyword>
<evidence type="ECO:0000256" key="3">
    <source>
        <dbReference type="ARBA" id="ARBA00023242"/>
    </source>
</evidence>
<dbReference type="GO" id="GO:0003677">
    <property type="term" value="F:DNA binding"/>
    <property type="evidence" value="ECO:0007669"/>
    <property type="project" value="InterPro"/>
</dbReference>
<comment type="caution">
    <text evidence="6">The sequence shown here is derived from an EMBL/GenBank/DDBJ whole genome shotgun (WGS) entry which is preliminary data.</text>
</comment>
<gene>
    <name evidence="6" type="ORF">CKAH01_17665</name>
</gene>
<dbReference type="CDD" id="cd12148">
    <property type="entry name" value="fungal_TF_MHR"/>
    <property type="match status" value="1"/>
</dbReference>
<evidence type="ECO:0000313" key="7">
    <source>
        <dbReference type="Proteomes" id="UP001281614"/>
    </source>
</evidence>
<dbReference type="AlphaFoldDB" id="A0AAD9YB24"/>
<dbReference type="Proteomes" id="UP001281614">
    <property type="component" value="Unassembled WGS sequence"/>
</dbReference>
<dbReference type="Pfam" id="PF04082">
    <property type="entry name" value="Fungal_trans"/>
    <property type="match status" value="1"/>
</dbReference>
<evidence type="ECO:0000256" key="2">
    <source>
        <dbReference type="ARBA" id="ARBA00023163"/>
    </source>
</evidence>
<dbReference type="EMBL" id="VYYT01000247">
    <property type="protein sequence ID" value="KAK2752673.1"/>
    <property type="molecule type" value="Genomic_DNA"/>
</dbReference>
<keyword evidence="4" id="KW-0175">Coiled coil</keyword>
<sequence>MPGKKRKIRCQFSSASHEVCEGCERRGTVCLTQEYDNETTDQCAAETSKHKETEERLKRAEELLERMEAPNRLTPATESFIPQGGCSPSHIHRERQLSIRVLSQSASPSSCPSIQVFDSTLVDEGVDLPDNIGQGSLQIRRDRYRDLCTQLHEAMPTQREADFIISSGHTAEFLQFFILSYRDLFSGNMRPSSSLSALPDQSGHPVLLARTLLYLANGLQNLHPSTPSAQLLNVGRPMPEVMIGFIYAASLVTKDDELICSLEGLECLILEAVFYTNAGDLRRAWLIIKRAVAHAQLLGLHGKHPKTYAILDPMAKASSSIMWHRIVSQDRYLSLMLGLPATTASAASSEVAFVPGECPSEYLERTHSMLMGRIAARNDEDHDMHDLSTTQSIDQTIQKAAQSMPSEWWFLPYTRNKNMSAETAGSQTLEDILRVLLQITHFNLLILLHLPCMLRSSGESIYNYSKVACVNASRELLSRYIKFRCMNQVTFCCRSIDFSAFTACLALVLAHIERWQIGTEAVDFLAHQRLSDRAVVEEAIELFLEVNASGSDGLMGHTASILRSLLDMEADAATQATVPAGLFDVETRHSRRCLCLKIPYFGALTITRNGISSKPTSGASSNMTPYAADNTDFRIAHRRYFLSNGSSSLEPVFLPHDSEQSSLYSGLPANPEDWLLYLQDSGHVGDGTICPSADVNVPHPLLGTPHFSATPISMPSH</sequence>
<organism evidence="6 7">
    <name type="scientific">Colletotrichum kahawae</name>
    <name type="common">Coffee berry disease fungus</name>
    <dbReference type="NCBI Taxonomy" id="34407"/>
    <lineage>
        <taxon>Eukaryota</taxon>
        <taxon>Fungi</taxon>
        <taxon>Dikarya</taxon>
        <taxon>Ascomycota</taxon>
        <taxon>Pezizomycotina</taxon>
        <taxon>Sordariomycetes</taxon>
        <taxon>Hypocreomycetidae</taxon>
        <taxon>Glomerellales</taxon>
        <taxon>Glomerellaceae</taxon>
        <taxon>Colletotrichum</taxon>
        <taxon>Colletotrichum gloeosporioides species complex</taxon>
    </lineage>
</organism>
<keyword evidence="7" id="KW-1185">Reference proteome</keyword>